<dbReference type="KEGG" id="mefw:F1737_01940"/>
<dbReference type="Proteomes" id="UP001301797">
    <property type="component" value="Chromosome"/>
</dbReference>
<proteinExistence type="predicted"/>
<dbReference type="EMBL" id="CP043875">
    <property type="protein sequence ID" value="WOF15531.1"/>
    <property type="molecule type" value="Genomic_DNA"/>
</dbReference>
<dbReference type="RefSeq" id="WP_317137102.1">
    <property type="nucleotide sequence ID" value="NZ_CP043875.1"/>
</dbReference>
<accession>A0AA97FDN1</accession>
<name>A0AA97FDN1_9EURY</name>
<organism evidence="1 2">
    <name type="scientific">Methanochimaera problematica</name>
    <dbReference type="NCBI Taxonomy" id="2609417"/>
    <lineage>
        <taxon>Archaea</taxon>
        <taxon>Methanobacteriati</taxon>
        <taxon>Methanobacteriota</taxon>
        <taxon>Stenosarchaea group</taxon>
        <taxon>Methanomicrobia</taxon>
        <taxon>Methanomicrobiales</taxon>
        <taxon>Methanomicrobiaceae</taxon>
        <taxon>Methanochimaera</taxon>
    </lineage>
</organism>
<evidence type="ECO:0000313" key="1">
    <source>
        <dbReference type="EMBL" id="WOF15531.1"/>
    </source>
</evidence>
<keyword evidence="2" id="KW-1185">Reference proteome</keyword>
<gene>
    <name evidence="1" type="ORF">F1737_01940</name>
</gene>
<protein>
    <submittedName>
        <fullName evidence="1">Uncharacterized protein</fullName>
    </submittedName>
</protein>
<evidence type="ECO:0000313" key="2">
    <source>
        <dbReference type="Proteomes" id="UP001301797"/>
    </source>
</evidence>
<sequence>MRRVYHRFPQRCDLDFEIGRPFSDVVEKVILMNGTHVTNRAGEDLVRLDLKISVANEKTNLVPVDQIPSLLEKISETADFQIILNETILTGERKIPRSATVYYLRLIEKGMSTECFVAKEGNGGNTDAYDIKKLIAGAF</sequence>
<dbReference type="GeneID" id="85228891"/>
<reference evidence="1 2" key="1">
    <citation type="submission" date="2019-09" db="EMBL/GenBank/DDBJ databases">
        <title>The complete genome of Methanoplanus sp. FWC-SCC4.</title>
        <authorList>
            <person name="Chen S.-C."/>
            <person name="Zhou Y.-Z."/>
            <person name="Lai M.-C."/>
        </authorList>
    </citation>
    <scope>NUCLEOTIDE SEQUENCE [LARGE SCALE GENOMIC DNA]</scope>
    <source>
        <strain evidence="1 2">FWC-SCC4</strain>
    </source>
</reference>
<dbReference type="AlphaFoldDB" id="A0AA97FDN1"/>